<reference evidence="2" key="1">
    <citation type="submission" date="2023-02" db="EMBL/GenBank/DDBJ databases">
        <title>Genome sequence of Hyphococcus flavus.</title>
        <authorList>
            <person name="Rong J.-C."/>
            <person name="Zhao Q."/>
            <person name="Yi M."/>
            <person name="Wu J.-Y."/>
        </authorList>
    </citation>
    <scope>NUCLEOTIDE SEQUENCE</scope>
    <source>
        <strain evidence="2">MCCC 1K03223</strain>
    </source>
</reference>
<organism evidence="2 3">
    <name type="scientific">Hyphococcus flavus</name>
    <dbReference type="NCBI Taxonomy" id="1866326"/>
    <lineage>
        <taxon>Bacteria</taxon>
        <taxon>Pseudomonadati</taxon>
        <taxon>Pseudomonadota</taxon>
        <taxon>Alphaproteobacteria</taxon>
        <taxon>Parvularculales</taxon>
        <taxon>Parvularculaceae</taxon>
        <taxon>Hyphococcus</taxon>
    </lineage>
</organism>
<feature type="transmembrane region" description="Helical" evidence="1">
    <location>
        <begin position="80"/>
        <end position="102"/>
    </location>
</feature>
<gene>
    <name evidence="2" type="ORF">PUV54_14620</name>
</gene>
<accession>A0AAF0CGW2</accession>
<dbReference type="AlphaFoldDB" id="A0AAF0CGW2"/>
<dbReference type="KEGG" id="hfl:PUV54_14620"/>
<feature type="transmembrane region" description="Helical" evidence="1">
    <location>
        <begin position="7"/>
        <end position="30"/>
    </location>
</feature>
<sequence length="108" mass="11784">MRMIAGLMVWVCLIAWAVCVYLGFNAYMTLEADGSGFTRGWNRVSAFLQWQGYGLIAAIAGSIAGRIVSATGLQRFASRIPLWLSGGFFLLLTVLFVGAIIYTRLVGQ</sequence>
<proteinExistence type="predicted"/>
<dbReference type="EMBL" id="CP118166">
    <property type="protein sequence ID" value="WDI31182.1"/>
    <property type="molecule type" value="Genomic_DNA"/>
</dbReference>
<keyword evidence="3" id="KW-1185">Reference proteome</keyword>
<dbReference type="Proteomes" id="UP001214043">
    <property type="component" value="Chromosome"/>
</dbReference>
<keyword evidence="1" id="KW-0812">Transmembrane</keyword>
<dbReference type="RefSeq" id="WP_274493010.1">
    <property type="nucleotide sequence ID" value="NZ_CP118166.1"/>
</dbReference>
<name>A0AAF0CGW2_9PROT</name>
<evidence type="ECO:0000313" key="3">
    <source>
        <dbReference type="Proteomes" id="UP001214043"/>
    </source>
</evidence>
<keyword evidence="1" id="KW-0472">Membrane</keyword>
<keyword evidence="1" id="KW-1133">Transmembrane helix</keyword>
<evidence type="ECO:0000313" key="2">
    <source>
        <dbReference type="EMBL" id="WDI31182.1"/>
    </source>
</evidence>
<evidence type="ECO:0000256" key="1">
    <source>
        <dbReference type="SAM" id="Phobius"/>
    </source>
</evidence>
<feature type="transmembrane region" description="Helical" evidence="1">
    <location>
        <begin position="50"/>
        <end position="68"/>
    </location>
</feature>
<protein>
    <submittedName>
        <fullName evidence="2">Uncharacterized protein</fullName>
    </submittedName>
</protein>